<name>A0A5C4LZT2_9PSEU</name>
<sequence>MRLSGRPTDVESATLRYLLFGLLPAWFAPGILDWLQHRRTRIEHTSGTRESLIHALMMAEVGGPIALALLCEINPLALVIIASAIAAHEATALWDVRTAQDSGRTVTPWEQHVHSFLESLPFMATGTLACLHWEQLRALAGGATQGNAWRLRFKRRRLPTGYLAAVGGAIAGLIALPYGEELYRCLRSRRPAAPPDAPALA</sequence>
<comment type="caution">
    <text evidence="2">The sequence shown here is derived from an EMBL/GenBank/DDBJ whole genome shotgun (WGS) entry which is preliminary data.</text>
</comment>
<keyword evidence="3" id="KW-1185">Reference proteome</keyword>
<feature type="transmembrane region" description="Helical" evidence="1">
    <location>
        <begin position="76"/>
        <end position="94"/>
    </location>
</feature>
<feature type="transmembrane region" description="Helical" evidence="1">
    <location>
        <begin position="160"/>
        <end position="179"/>
    </location>
</feature>
<evidence type="ECO:0000256" key="1">
    <source>
        <dbReference type="SAM" id="Phobius"/>
    </source>
</evidence>
<keyword evidence="1" id="KW-0472">Membrane</keyword>
<gene>
    <name evidence="2" type="ORF">FG385_20590</name>
</gene>
<dbReference type="AlphaFoldDB" id="A0A5C4LZT2"/>
<keyword evidence="1" id="KW-0812">Transmembrane</keyword>
<protein>
    <submittedName>
        <fullName evidence="2">Diguanylate cyclase/phosphodiesterase</fullName>
    </submittedName>
</protein>
<dbReference type="EMBL" id="VDFW01000018">
    <property type="protein sequence ID" value="TNC23815.1"/>
    <property type="molecule type" value="Genomic_DNA"/>
</dbReference>
<organism evidence="2 3">
    <name type="scientific">Amycolatopsis alkalitolerans</name>
    <dbReference type="NCBI Taxonomy" id="2547244"/>
    <lineage>
        <taxon>Bacteria</taxon>
        <taxon>Bacillati</taxon>
        <taxon>Actinomycetota</taxon>
        <taxon>Actinomycetes</taxon>
        <taxon>Pseudonocardiales</taxon>
        <taxon>Pseudonocardiaceae</taxon>
        <taxon>Amycolatopsis</taxon>
    </lineage>
</organism>
<proteinExistence type="predicted"/>
<dbReference type="Proteomes" id="UP000305546">
    <property type="component" value="Unassembled WGS sequence"/>
</dbReference>
<reference evidence="2 3" key="1">
    <citation type="submission" date="2019-06" db="EMBL/GenBank/DDBJ databases">
        <title>Amycolatopsis alkalitolerans sp. nov., isolated from Gastrodia elata Blume.</title>
        <authorList>
            <person name="Narsing Rao M.P."/>
            <person name="Li W.J."/>
        </authorList>
    </citation>
    <scope>NUCLEOTIDE SEQUENCE [LARGE SCALE GENOMIC DNA]</scope>
    <source>
        <strain evidence="2 3">SYSUP0005</strain>
    </source>
</reference>
<feature type="transmembrane region" description="Helical" evidence="1">
    <location>
        <begin position="15"/>
        <end position="32"/>
    </location>
</feature>
<dbReference type="OrthoDB" id="6028296at2"/>
<accession>A0A5C4LZT2</accession>
<evidence type="ECO:0000313" key="2">
    <source>
        <dbReference type="EMBL" id="TNC23815.1"/>
    </source>
</evidence>
<evidence type="ECO:0000313" key="3">
    <source>
        <dbReference type="Proteomes" id="UP000305546"/>
    </source>
</evidence>
<keyword evidence="1" id="KW-1133">Transmembrane helix</keyword>